<proteinExistence type="predicted"/>
<keyword evidence="3" id="KW-1185">Reference proteome</keyword>
<sequence length="52" mass="6282">MLRTKDRQCPRERSSTSHEKTPIDSQRIEMNVGCREVPRWIQDRIKRKDRAS</sequence>
<comment type="caution">
    <text evidence="2">The sequence shown here is derived from an EMBL/GenBank/DDBJ whole genome shotgun (WGS) entry which is preliminary data.</text>
</comment>
<dbReference type="EMBL" id="JBBNAG010000011">
    <property type="protein sequence ID" value="KAK9094516.1"/>
    <property type="molecule type" value="Genomic_DNA"/>
</dbReference>
<evidence type="ECO:0000313" key="2">
    <source>
        <dbReference type="EMBL" id="KAK9094516.1"/>
    </source>
</evidence>
<evidence type="ECO:0000256" key="1">
    <source>
        <dbReference type="SAM" id="MobiDB-lite"/>
    </source>
</evidence>
<name>A0AAP0HS26_9MAGN</name>
<gene>
    <name evidence="2" type="ORF">Scep_025985</name>
</gene>
<evidence type="ECO:0000313" key="3">
    <source>
        <dbReference type="Proteomes" id="UP001419268"/>
    </source>
</evidence>
<feature type="region of interest" description="Disordered" evidence="1">
    <location>
        <begin position="1"/>
        <end position="25"/>
    </location>
</feature>
<organism evidence="2 3">
    <name type="scientific">Stephania cephalantha</name>
    <dbReference type="NCBI Taxonomy" id="152367"/>
    <lineage>
        <taxon>Eukaryota</taxon>
        <taxon>Viridiplantae</taxon>
        <taxon>Streptophyta</taxon>
        <taxon>Embryophyta</taxon>
        <taxon>Tracheophyta</taxon>
        <taxon>Spermatophyta</taxon>
        <taxon>Magnoliopsida</taxon>
        <taxon>Ranunculales</taxon>
        <taxon>Menispermaceae</taxon>
        <taxon>Menispermoideae</taxon>
        <taxon>Cissampelideae</taxon>
        <taxon>Stephania</taxon>
    </lineage>
</organism>
<reference evidence="2 3" key="1">
    <citation type="submission" date="2024-01" db="EMBL/GenBank/DDBJ databases">
        <title>Genome assemblies of Stephania.</title>
        <authorList>
            <person name="Yang L."/>
        </authorList>
    </citation>
    <scope>NUCLEOTIDE SEQUENCE [LARGE SCALE GENOMIC DNA]</scope>
    <source>
        <strain evidence="2">JXDWG</strain>
        <tissue evidence="2">Leaf</tissue>
    </source>
</reference>
<feature type="compositionally biased region" description="Basic and acidic residues" evidence="1">
    <location>
        <begin position="1"/>
        <end position="22"/>
    </location>
</feature>
<accession>A0AAP0HS26</accession>
<dbReference type="Proteomes" id="UP001419268">
    <property type="component" value="Unassembled WGS sequence"/>
</dbReference>
<dbReference type="AlphaFoldDB" id="A0AAP0HS26"/>
<protein>
    <submittedName>
        <fullName evidence="2">Uncharacterized protein</fullName>
    </submittedName>
</protein>